<feature type="region of interest" description="Disordered" evidence="1">
    <location>
        <begin position="125"/>
        <end position="187"/>
    </location>
</feature>
<evidence type="ECO:0000256" key="1">
    <source>
        <dbReference type="SAM" id="MobiDB-lite"/>
    </source>
</evidence>
<proteinExistence type="predicted"/>
<protein>
    <submittedName>
        <fullName evidence="2">Uncharacterized protein</fullName>
    </submittedName>
</protein>
<evidence type="ECO:0000313" key="2">
    <source>
        <dbReference type="EMBL" id="KAK0484181.1"/>
    </source>
</evidence>
<sequence length="395" mass="44401">MAWDLVPPPDLAEPIPQSLCLAAEYALKKYQLALDQPLSSRTLMNQATEVTAWVQHSLCIPSRNLDPSESFQIFYEVHVVNHNNFSGQFKTLENYQLQIIKHYWYNSSDRNPLVQYLKDTGYDSHGSDSSLSELEDSDSDGDFVESEHSNIDRRSTGEEDADGSAVVRFGGPTPQSVSQDPGLPVSQHSSGLPIAKLKEWQSILREILLNQHFTTPSEEDALLKFRDECTKVANIIHDMQQVHVLDRQHKVWKSAVQESGLASLLEQISSPDFLPKSGNPHSEYLFRCFCLQEALGAILTNWTPRPIAEGWMEDEEQFQPCPLGSVIPPHGAIGNSGQLLMNALKEFPVLVPGKANPSSIFFLVSLDCFLLSWHQWLGRSLELLGFNIQRLFSQI</sequence>
<organism evidence="2 3">
    <name type="scientific">Armillaria luteobubalina</name>
    <dbReference type="NCBI Taxonomy" id="153913"/>
    <lineage>
        <taxon>Eukaryota</taxon>
        <taxon>Fungi</taxon>
        <taxon>Dikarya</taxon>
        <taxon>Basidiomycota</taxon>
        <taxon>Agaricomycotina</taxon>
        <taxon>Agaricomycetes</taxon>
        <taxon>Agaricomycetidae</taxon>
        <taxon>Agaricales</taxon>
        <taxon>Marasmiineae</taxon>
        <taxon>Physalacriaceae</taxon>
        <taxon>Armillaria</taxon>
    </lineage>
</organism>
<dbReference type="EMBL" id="JAUEPU010000057">
    <property type="protein sequence ID" value="KAK0484181.1"/>
    <property type="molecule type" value="Genomic_DNA"/>
</dbReference>
<keyword evidence="3" id="KW-1185">Reference proteome</keyword>
<dbReference type="Proteomes" id="UP001175228">
    <property type="component" value="Unassembled WGS sequence"/>
</dbReference>
<gene>
    <name evidence="2" type="ORF">EDD18DRAFT_1111992</name>
</gene>
<reference evidence="2" key="1">
    <citation type="submission" date="2023-06" db="EMBL/GenBank/DDBJ databases">
        <authorList>
            <consortium name="Lawrence Berkeley National Laboratory"/>
            <person name="Ahrendt S."/>
            <person name="Sahu N."/>
            <person name="Indic B."/>
            <person name="Wong-Bajracharya J."/>
            <person name="Merenyi Z."/>
            <person name="Ke H.-M."/>
            <person name="Monk M."/>
            <person name="Kocsube S."/>
            <person name="Drula E."/>
            <person name="Lipzen A."/>
            <person name="Balint B."/>
            <person name="Henrissat B."/>
            <person name="Andreopoulos B."/>
            <person name="Martin F.M."/>
            <person name="Harder C.B."/>
            <person name="Rigling D."/>
            <person name="Ford K.L."/>
            <person name="Foster G.D."/>
            <person name="Pangilinan J."/>
            <person name="Papanicolaou A."/>
            <person name="Barry K."/>
            <person name="LaButti K."/>
            <person name="Viragh M."/>
            <person name="Koriabine M."/>
            <person name="Yan M."/>
            <person name="Riley R."/>
            <person name="Champramary S."/>
            <person name="Plett K.L."/>
            <person name="Tsai I.J."/>
            <person name="Slot J."/>
            <person name="Sipos G."/>
            <person name="Plett J."/>
            <person name="Nagy L.G."/>
            <person name="Grigoriev I.V."/>
        </authorList>
    </citation>
    <scope>NUCLEOTIDE SEQUENCE</scope>
    <source>
        <strain evidence="2">HWK02</strain>
    </source>
</reference>
<evidence type="ECO:0000313" key="3">
    <source>
        <dbReference type="Proteomes" id="UP001175228"/>
    </source>
</evidence>
<feature type="compositionally biased region" description="Basic and acidic residues" evidence="1">
    <location>
        <begin position="145"/>
        <end position="157"/>
    </location>
</feature>
<comment type="caution">
    <text evidence="2">The sequence shown here is derived from an EMBL/GenBank/DDBJ whole genome shotgun (WGS) entry which is preliminary data.</text>
</comment>
<dbReference type="AlphaFoldDB" id="A0AA39TEM4"/>
<name>A0AA39TEM4_9AGAR</name>
<feature type="compositionally biased region" description="Acidic residues" evidence="1">
    <location>
        <begin position="133"/>
        <end position="144"/>
    </location>
</feature>
<accession>A0AA39TEM4</accession>